<dbReference type="Pfam" id="PF09335">
    <property type="entry name" value="VTT_dom"/>
    <property type="match status" value="1"/>
</dbReference>
<evidence type="ECO:0000256" key="1">
    <source>
        <dbReference type="ARBA" id="ARBA00004651"/>
    </source>
</evidence>
<dbReference type="Proteomes" id="UP000319004">
    <property type="component" value="Chromosome"/>
</dbReference>
<dbReference type="PANTHER" id="PTHR42709">
    <property type="entry name" value="ALKALINE PHOSPHATASE LIKE PROTEIN"/>
    <property type="match status" value="1"/>
</dbReference>
<comment type="subcellular location">
    <subcellularLocation>
        <location evidence="1">Cell membrane</location>
        <topology evidence="1">Multi-pass membrane protein</topology>
    </subcellularLocation>
</comment>
<reference evidence="8 9" key="1">
    <citation type="submission" date="2019-03" db="EMBL/GenBank/DDBJ databases">
        <title>Deep-cultivation of Planctomycetes and their phenomic and genomic characterization uncovers novel biology.</title>
        <authorList>
            <person name="Wiegand S."/>
            <person name="Jogler M."/>
            <person name="Boedeker C."/>
            <person name="Pinto D."/>
            <person name="Vollmers J."/>
            <person name="Rivas-Marin E."/>
            <person name="Kohn T."/>
            <person name="Peeters S.H."/>
            <person name="Heuer A."/>
            <person name="Rast P."/>
            <person name="Oberbeckmann S."/>
            <person name="Bunk B."/>
            <person name="Jeske O."/>
            <person name="Meyerdierks A."/>
            <person name="Storesund J.E."/>
            <person name="Kallscheuer N."/>
            <person name="Luecker S."/>
            <person name="Lage O.M."/>
            <person name="Pohl T."/>
            <person name="Merkel B.J."/>
            <person name="Hornburger P."/>
            <person name="Mueller R.-W."/>
            <person name="Bruemmer F."/>
            <person name="Labrenz M."/>
            <person name="Spormann A.M."/>
            <person name="Op den Camp H."/>
            <person name="Overmann J."/>
            <person name="Amann R."/>
            <person name="Jetten M.S.M."/>
            <person name="Mascher T."/>
            <person name="Medema M.H."/>
            <person name="Devos D.P."/>
            <person name="Kaster A.-K."/>
            <person name="Ovreas L."/>
            <person name="Rohde M."/>
            <person name="Galperin M.Y."/>
            <person name="Jogler C."/>
        </authorList>
    </citation>
    <scope>NUCLEOTIDE SEQUENCE [LARGE SCALE GENOMIC DNA]</scope>
    <source>
        <strain evidence="8 9">Enr13</strain>
    </source>
</reference>
<keyword evidence="2" id="KW-1003">Cell membrane</keyword>
<evidence type="ECO:0000313" key="8">
    <source>
        <dbReference type="EMBL" id="QDV47102.1"/>
    </source>
</evidence>
<accession>A0A518I1V8</accession>
<keyword evidence="3 6" id="KW-0812">Transmembrane</keyword>
<evidence type="ECO:0000256" key="6">
    <source>
        <dbReference type="SAM" id="Phobius"/>
    </source>
</evidence>
<evidence type="ECO:0000313" key="9">
    <source>
        <dbReference type="Proteomes" id="UP000319004"/>
    </source>
</evidence>
<dbReference type="OrthoDB" id="9813426at2"/>
<dbReference type="EMBL" id="CP037423">
    <property type="protein sequence ID" value="QDV47102.1"/>
    <property type="molecule type" value="Genomic_DNA"/>
</dbReference>
<evidence type="ECO:0000256" key="4">
    <source>
        <dbReference type="ARBA" id="ARBA00022989"/>
    </source>
</evidence>
<dbReference type="PANTHER" id="PTHR42709:SF6">
    <property type="entry name" value="UNDECAPRENYL PHOSPHATE TRANSPORTER A"/>
    <property type="match status" value="1"/>
</dbReference>
<dbReference type="RefSeq" id="WP_145391187.1">
    <property type="nucleotide sequence ID" value="NZ_CP037423.1"/>
</dbReference>
<dbReference type="InterPro" id="IPR032816">
    <property type="entry name" value="VTT_dom"/>
</dbReference>
<protein>
    <submittedName>
        <fullName evidence="8">Inner membrane protein YghB</fullName>
    </submittedName>
</protein>
<dbReference type="InterPro" id="IPR051311">
    <property type="entry name" value="DedA_domain"/>
</dbReference>
<evidence type="ECO:0000256" key="5">
    <source>
        <dbReference type="ARBA" id="ARBA00023136"/>
    </source>
</evidence>
<dbReference type="AlphaFoldDB" id="A0A518I1V8"/>
<dbReference type="GO" id="GO:0005886">
    <property type="term" value="C:plasma membrane"/>
    <property type="evidence" value="ECO:0007669"/>
    <property type="project" value="UniProtKB-SubCell"/>
</dbReference>
<evidence type="ECO:0000259" key="7">
    <source>
        <dbReference type="Pfam" id="PF09335"/>
    </source>
</evidence>
<sequence length="204" mass="23002">MSNWIHDILDQFGLVGVGLMMLVENIFPPIPSEVVMPWAGYAVSQGDLSFMGVVTVGSVGSFLGALLWYLFANWLGQERLTAWVQRHGWWLTLSCSDIERMDKWFERWGHWAVFSCRMIPGLRTLISVPAGFAAMPIGKFCLYTALGTVLWTALLAALGWWLADHYEQLVAPLSWVSTVVVAGLFVWWLARFVKDGWGRHVAKP</sequence>
<evidence type="ECO:0000256" key="3">
    <source>
        <dbReference type="ARBA" id="ARBA00022692"/>
    </source>
</evidence>
<keyword evidence="5 6" id="KW-0472">Membrane</keyword>
<feature type="transmembrane region" description="Helical" evidence="6">
    <location>
        <begin position="12"/>
        <end position="30"/>
    </location>
</feature>
<organism evidence="8 9">
    <name type="scientific">Stieleria neptunia</name>
    <dbReference type="NCBI Taxonomy" id="2527979"/>
    <lineage>
        <taxon>Bacteria</taxon>
        <taxon>Pseudomonadati</taxon>
        <taxon>Planctomycetota</taxon>
        <taxon>Planctomycetia</taxon>
        <taxon>Pirellulales</taxon>
        <taxon>Pirellulaceae</taxon>
        <taxon>Stieleria</taxon>
    </lineage>
</organism>
<keyword evidence="9" id="KW-1185">Reference proteome</keyword>
<keyword evidence="4 6" id="KW-1133">Transmembrane helix</keyword>
<dbReference type="KEGG" id="snep:Enr13x_70110"/>
<feature type="domain" description="VTT" evidence="7">
    <location>
        <begin position="30"/>
        <end position="159"/>
    </location>
</feature>
<name>A0A518I1V8_9BACT</name>
<feature type="transmembrane region" description="Helical" evidence="6">
    <location>
        <begin position="169"/>
        <end position="190"/>
    </location>
</feature>
<proteinExistence type="predicted"/>
<evidence type="ECO:0000256" key="2">
    <source>
        <dbReference type="ARBA" id="ARBA00022475"/>
    </source>
</evidence>
<feature type="transmembrane region" description="Helical" evidence="6">
    <location>
        <begin position="140"/>
        <end position="163"/>
    </location>
</feature>
<gene>
    <name evidence="8" type="primary">yghB</name>
    <name evidence="8" type="ORF">Enr13x_70110</name>
</gene>
<feature type="transmembrane region" description="Helical" evidence="6">
    <location>
        <begin position="50"/>
        <end position="71"/>
    </location>
</feature>